<evidence type="ECO:0000256" key="1">
    <source>
        <dbReference type="SAM" id="MobiDB-lite"/>
    </source>
</evidence>
<feature type="region of interest" description="Disordered" evidence="1">
    <location>
        <begin position="77"/>
        <end position="97"/>
    </location>
</feature>
<comment type="caution">
    <text evidence="3">The sequence shown here is derived from an EMBL/GenBank/DDBJ whole genome shotgun (WGS) entry which is preliminary data.</text>
</comment>
<protein>
    <submittedName>
        <fullName evidence="3">Uncharacterized protein</fullName>
    </submittedName>
</protein>
<dbReference type="AlphaFoldDB" id="A0A7I9YDQ0"/>
<name>A0A7I9YDQ0_MYCAL</name>
<reference evidence="3 4" key="1">
    <citation type="journal article" date="2019" name="Emerg. Microbes Infect.">
        <title>Comprehensive subspecies identification of 175 nontuberculous mycobacteria species based on 7547 genomic profiles.</title>
        <authorList>
            <person name="Matsumoto Y."/>
            <person name="Kinjo T."/>
            <person name="Motooka D."/>
            <person name="Nabeya D."/>
            <person name="Jung N."/>
            <person name="Uechi K."/>
            <person name="Horii T."/>
            <person name="Iida T."/>
            <person name="Fujita J."/>
            <person name="Nakamura S."/>
        </authorList>
    </citation>
    <scope>NUCLEOTIDE SEQUENCE [LARGE SCALE GENOMIC DNA]</scope>
    <source>
        <strain evidence="3 4">JCM 30723</strain>
    </source>
</reference>
<organism evidence="3 4">
    <name type="scientific">Mycolicibacter algericus</name>
    <name type="common">Mycobacterium algericum</name>
    <dbReference type="NCBI Taxonomy" id="1288388"/>
    <lineage>
        <taxon>Bacteria</taxon>
        <taxon>Bacillati</taxon>
        <taxon>Actinomycetota</taxon>
        <taxon>Actinomycetes</taxon>
        <taxon>Mycobacteriales</taxon>
        <taxon>Mycobacteriaceae</taxon>
        <taxon>Mycolicibacter</taxon>
    </lineage>
</organism>
<keyword evidence="2" id="KW-1133">Transmembrane helix</keyword>
<evidence type="ECO:0000313" key="4">
    <source>
        <dbReference type="Proteomes" id="UP000465305"/>
    </source>
</evidence>
<dbReference type="EMBL" id="BLKY01000001">
    <property type="protein sequence ID" value="GFG86766.1"/>
    <property type="molecule type" value="Genomic_DNA"/>
</dbReference>
<keyword evidence="2" id="KW-0472">Membrane</keyword>
<feature type="compositionally biased region" description="Basic and acidic residues" evidence="1">
    <location>
        <begin position="78"/>
        <end position="97"/>
    </location>
</feature>
<proteinExistence type="predicted"/>
<sequence>MFDLVCENPYRHTPGPAYIPNLTRSAAPAHALPIGKSPIARGQLAQLATLTIMTAGIFAALYFPGFHAGKRWPRRPKRSMEYRIHPRHWKQDNGDSP</sequence>
<accession>A0A7I9YDQ0</accession>
<feature type="transmembrane region" description="Helical" evidence="2">
    <location>
        <begin position="47"/>
        <end position="68"/>
    </location>
</feature>
<gene>
    <name evidence="3" type="ORF">MALGJ_34420</name>
</gene>
<evidence type="ECO:0000313" key="3">
    <source>
        <dbReference type="EMBL" id="GFG86766.1"/>
    </source>
</evidence>
<evidence type="ECO:0000256" key="2">
    <source>
        <dbReference type="SAM" id="Phobius"/>
    </source>
</evidence>
<keyword evidence="2" id="KW-0812">Transmembrane</keyword>
<dbReference type="Proteomes" id="UP000465305">
    <property type="component" value="Unassembled WGS sequence"/>
</dbReference>